<gene>
    <name evidence="2" type="ORF">RRG08_025769</name>
</gene>
<feature type="domain" description="PPC" evidence="1">
    <location>
        <begin position="22"/>
        <end position="155"/>
    </location>
</feature>
<organism evidence="2 3">
    <name type="scientific">Elysia crispata</name>
    <name type="common">lettuce slug</name>
    <dbReference type="NCBI Taxonomy" id="231223"/>
    <lineage>
        <taxon>Eukaryota</taxon>
        <taxon>Metazoa</taxon>
        <taxon>Spiralia</taxon>
        <taxon>Lophotrochozoa</taxon>
        <taxon>Mollusca</taxon>
        <taxon>Gastropoda</taxon>
        <taxon>Heterobranchia</taxon>
        <taxon>Euthyneura</taxon>
        <taxon>Panpulmonata</taxon>
        <taxon>Sacoglossa</taxon>
        <taxon>Placobranchoidea</taxon>
        <taxon>Plakobranchidae</taxon>
        <taxon>Elysia</taxon>
    </lineage>
</organism>
<dbReference type="PROSITE" id="PS51742">
    <property type="entry name" value="PPC"/>
    <property type="match status" value="1"/>
</dbReference>
<keyword evidence="3" id="KW-1185">Reference proteome</keyword>
<dbReference type="Proteomes" id="UP001283361">
    <property type="component" value="Unassembled WGS sequence"/>
</dbReference>
<protein>
    <recommendedName>
        <fullName evidence="1">PPC domain-containing protein</fullName>
    </recommendedName>
</protein>
<reference evidence="2" key="1">
    <citation type="journal article" date="2023" name="G3 (Bethesda)">
        <title>A reference genome for the long-term kleptoplast-retaining sea slug Elysia crispata morphotype clarki.</title>
        <authorList>
            <person name="Eastman K.E."/>
            <person name="Pendleton A.L."/>
            <person name="Shaikh M.A."/>
            <person name="Suttiyut T."/>
            <person name="Ogas R."/>
            <person name="Tomko P."/>
            <person name="Gavelis G."/>
            <person name="Widhalm J.R."/>
            <person name="Wisecaver J.H."/>
        </authorList>
    </citation>
    <scope>NUCLEOTIDE SEQUENCE</scope>
    <source>
        <strain evidence="2">ECLA1</strain>
    </source>
</reference>
<comment type="caution">
    <text evidence="2">The sequence shown here is derived from an EMBL/GenBank/DDBJ whole genome shotgun (WGS) entry which is preliminary data.</text>
</comment>
<accession>A0AAE1AGK6</accession>
<dbReference type="PANTHER" id="PTHR34988:SF1">
    <property type="entry name" value="DNA-BINDING PROTEIN"/>
    <property type="match status" value="1"/>
</dbReference>
<dbReference type="PANTHER" id="PTHR34988">
    <property type="entry name" value="PROTEIN, PUTATIVE-RELATED"/>
    <property type="match status" value="1"/>
</dbReference>
<dbReference type="InterPro" id="IPR005175">
    <property type="entry name" value="PPC_dom"/>
</dbReference>
<sequence length="155" mass="16628">MTTPEMQNNEVKSSCDGQSKESGALQCFALRVCPGQELQSTLAQFVRSRQLGAAFVLSCVGSVTQAHLRMANSTDTKLYHQGPYEIVSLVGTLSGGRCGHLHTSLSDAEGVVVGGHVLGQMIVHTTVEVMIGNVEGIFFTRQPDPRTGYDELCVN</sequence>
<evidence type="ECO:0000313" key="3">
    <source>
        <dbReference type="Proteomes" id="UP001283361"/>
    </source>
</evidence>
<dbReference type="CDD" id="cd11378">
    <property type="entry name" value="DUF296"/>
    <property type="match status" value="1"/>
</dbReference>
<dbReference type="Pfam" id="PF03479">
    <property type="entry name" value="PCC"/>
    <property type="match status" value="1"/>
</dbReference>
<dbReference type="Gene3D" id="3.30.1330.80">
    <property type="entry name" value="Hypothetical protein, similar to alpha- acetolactate decarboxylase, domain 2"/>
    <property type="match status" value="1"/>
</dbReference>
<dbReference type="SUPFAM" id="SSF117856">
    <property type="entry name" value="AF0104/ALDC/Ptd012-like"/>
    <property type="match status" value="1"/>
</dbReference>
<dbReference type="AlphaFoldDB" id="A0AAE1AGK6"/>
<proteinExistence type="predicted"/>
<evidence type="ECO:0000313" key="2">
    <source>
        <dbReference type="EMBL" id="KAK3787508.1"/>
    </source>
</evidence>
<evidence type="ECO:0000259" key="1">
    <source>
        <dbReference type="PROSITE" id="PS51742"/>
    </source>
</evidence>
<dbReference type="EMBL" id="JAWDGP010001864">
    <property type="protein sequence ID" value="KAK3787508.1"/>
    <property type="molecule type" value="Genomic_DNA"/>
</dbReference>
<name>A0AAE1AGK6_9GAST</name>